<proteinExistence type="predicted"/>
<evidence type="ECO:0000256" key="2">
    <source>
        <dbReference type="SAM" id="MobiDB-lite"/>
    </source>
</evidence>
<keyword evidence="3" id="KW-0472">Membrane</keyword>
<feature type="region of interest" description="Disordered" evidence="2">
    <location>
        <begin position="366"/>
        <end position="439"/>
    </location>
</feature>
<feature type="compositionally biased region" description="Basic and acidic residues" evidence="2">
    <location>
        <begin position="254"/>
        <end position="277"/>
    </location>
</feature>
<feature type="transmembrane region" description="Helical" evidence="3">
    <location>
        <begin position="6"/>
        <end position="27"/>
    </location>
</feature>
<keyword evidence="5" id="KW-1185">Reference proteome</keyword>
<feature type="compositionally biased region" description="Basic residues" evidence="2">
    <location>
        <begin position="378"/>
        <end position="393"/>
    </location>
</feature>
<dbReference type="EMBL" id="FOSK01000006">
    <property type="protein sequence ID" value="SFK57675.1"/>
    <property type="molecule type" value="Genomic_DNA"/>
</dbReference>
<keyword evidence="3" id="KW-1133">Transmembrane helix</keyword>
<dbReference type="RefSeq" id="WP_093520178.1">
    <property type="nucleotide sequence ID" value="NZ_FOSK01000006.1"/>
</dbReference>
<feature type="compositionally biased region" description="Low complexity" evidence="2">
    <location>
        <begin position="394"/>
        <end position="416"/>
    </location>
</feature>
<keyword evidence="3" id="KW-0812">Transmembrane</keyword>
<protein>
    <recommendedName>
        <fullName evidence="6">Chromosome partition protein Smc</fullName>
    </recommendedName>
</protein>
<feature type="compositionally biased region" description="Basic and acidic residues" evidence="2">
    <location>
        <begin position="423"/>
        <end position="433"/>
    </location>
</feature>
<keyword evidence="1" id="KW-0175">Coiled coil</keyword>
<feature type="region of interest" description="Disordered" evidence="2">
    <location>
        <begin position="217"/>
        <end position="301"/>
    </location>
</feature>
<dbReference type="Proteomes" id="UP000199598">
    <property type="component" value="Unassembled WGS sequence"/>
</dbReference>
<evidence type="ECO:0000256" key="3">
    <source>
        <dbReference type="SAM" id="Phobius"/>
    </source>
</evidence>
<evidence type="ECO:0008006" key="6">
    <source>
        <dbReference type="Google" id="ProtNLM"/>
    </source>
</evidence>
<organism evidence="4 5">
    <name type="scientific">Pseudovibrio ascidiaceicola</name>
    <dbReference type="NCBI Taxonomy" id="285279"/>
    <lineage>
        <taxon>Bacteria</taxon>
        <taxon>Pseudomonadati</taxon>
        <taxon>Pseudomonadota</taxon>
        <taxon>Alphaproteobacteria</taxon>
        <taxon>Hyphomicrobiales</taxon>
        <taxon>Stappiaceae</taxon>
        <taxon>Pseudovibrio</taxon>
    </lineage>
</organism>
<sequence length="439" mass="47751">MIEIALYIALGFFLASILALAALPFIWGRAVRLTRKAIETSNPISYARATMAKDALRAQHAIAIRQMEVRLEGMTGKLAENASARSAAEAELAELKEELSVVQLKSARERKNMAQKATRFLRRRNPSEPIPFSADDRITTEPEAEVQDEAPAQTADAVTSAEIIELSKQAAAEKTRELDAELKEDTVATKPIGPIDTSDLQDMDNPLAELATQISQQVSEMTAESETKHQPTSPAEAAELASRSFTKLKSRYGSLERERDNLKHALQLEKAANEKTAKRSTRNPNIKTPEPMKSLENDLDEAKKTIEQLTKQLEERANSSSKIEEAIDLRNELKDLAAQITAKAISENPPLSEKYDEVLNDLSTIAAGAPKAEAPKPKPTRAKRAPAKPRTRKPAATSKPAASKSAPAAKADNAAPTPQPDKNLAERIADARKTGSSSG</sequence>
<feature type="coiled-coil region" evidence="1">
    <location>
        <begin position="78"/>
        <end position="112"/>
    </location>
</feature>
<comment type="caution">
    <text evidence="4">The sequence shown here is derived from an EMBL/GenBank/DDBJ whole genome shotgun (WGS) entry which is preliminary data.</text>
</comment>
<evidence type="ECO:0000313" key="5">
    <source>
        <dbReference type="Proteomes" id="UP000199598"/>
    </source>
</evidence>
<name>A0A1I4AME7_9HYPH</name>
<reference evidence="4 5" key="1">
    <citation type="submission" date="2016-10" db="EMBL/GenBank/DDBJ databases">
        <authorList>
            <person name="Varghese N."/>
            <person name="Submissions S."/>
        </authorList>
    </citation>
    <scope>NUCLEOTIDE SEQUENCE [LARGE SCALE GENOMIC DNA]</scope>
    <source>
        <strain evidence="4 5">DSM 16392</strain>
    </source>
</reference>
<gene>
    <name evidence="4" type="ORF">SAMN04488518_106304</name>
</gene>
<accession>A0A1I4AME7</accession>
<evidence type="ECO:0000313" key="4">
    <source>
        <dbReference type="EMBL" id="SFK57675.1"/>
    </source>
</evidence>
<evidence type="ECO:0000256" key="1">
    <source>
        <dbReference type="SAM" id="Coils"/>
    </source>
</evidence>